<dbReference type="InParanoid" id="A0A1Z5JUH1"/>
<sequence length="577" mass="67417">MQQMSQRAPVLVRIPDDLLFERQKKLRPEPTGFYYIPVYHFVRAPRHFEDLDLLKYRCLAIWLDCGALICFSGSSFNRDDKRTLSLKIEYDGDPKYELECVIYGESNEALAEAATFLCSLKEKGDSTRTRLELYAGFEYDTQYALDFRAFRPEQLAQILEANPQRHYDFRMGNWSPEQSVILATRPFPLNLTLAQSEETNRGWVFQDGGTAFIDALEQRATSFGFLTINFPRNLMPFSRNNLIRLFQLDVVLDKLTMCALDPELVLLPFSAKVKALQYEVDAKHISPHAFHSLNIVTKDLDLRLYLDKYHEDWDGRLIAFLNRVAALGDFQRLGLSMNYRWDFEDGDEPFIEEPNYSRARVRAFVDALTRTIRANPTLTCVDLSEMNWKVELCPHMKSLFKALERHPSMRILSVREYPTNMKNLRQDVRDRYAAPLEELLLHNENISVFDTFEERCFIFNSTKIAEIYQNRFYRGSERLVKECIFVRPMLMGTALVQRASKNFRRTACLLSDHTDILCQLFKNATEQEEQRMQAPSRPKVSTQIIAKRRESHQTPYVKRATRTQPSRASKKRTQYGK</sequence>
<evidence type="ECO:0000313" key="3">
    <source>
        <dbReference type="Proteomes" id="UP000198406"/>
    </source>
</evidence>
<feature type="compositionally biased region" description="Basic residues" evidence="1">
    <location>
        <begin position="568"/>
        <end position="577"/>
    </location>
</feature>
<reference evidence="2 3" key="1">
    <citation type="journal article" date="2015" name="Plant Cell">
        <title>Oil accumulation by the oleaginous diatom Fistulifera solaris as revealed by the genome and transcriptome.</title>
        <authorList>
            <person name="Tanaka T."/>
            <person name="Maeda Y."/>
            <person name="Veluchamy A."/>
            <person name="Tanaka M."/>
            <person name="Abida H."/>
            <person name="Marechal E."/>
            <person name="Bowler C."/>
            <person name="Muto M."/>
            <person name="Sunaga Y."/>
            <person name="Tanaka M."/>
            <person name="Yoshino T."/>
            <person name="Taniguchi T."/>
            <person name="Fukuda Y."/>
            <person name="Nemoto M."/>
            <person name="Matsumoto M."/>
            <person name="Wong P.S."/>
            <person name="Aburatani S."/>
            <person name="Fujibuchi W."/>
        </authorList>
    </citation>
    <scope>NUCLEOTIDE SEQUENCE [LARGE SCALE GENOMIC DNA]</scope>
    <source>
        <strain evidence="2 3">JPCC DA0580</strain>
    </source>
</reference>
<comment type="caution">
    <text evidence="2">The sequence shown here is derived from an EMBL/GenBank/DDBJ whole genome shotgun (WGS) entry which is preliminary data.</text>
</comment>
<organism evidence="2 3">
    <name type="scientific">Fistulifera solaris</name>
    <name type="common">Oleaginous diatom</name>
    <dbReference type="NCBI Taxonomy" id="1519565"/>
    <lineage>
        <taxon>Eukaryota</taxon>
        <taxon>Sar</taxon>
        <taxon>Stramenopiles</taxon>
        <taxon>Ochrophyta</taxon>
        <taxon>Bacillariophyta</taxon>
        <taxon>Bacillariophyceae</taxon>
        <taxon>Bacillariophycidae</taxon>
        <taxon>Naviculales</taxon>
        <taxon>Naviculaceae</taxon>
        <taxon>Fistulifera</taxon>
    </lineage>
</organism>
<feature type="region of interest" description="Disordered" evidence="1">
    <location>
        <begin position="529"/>
        <end position="577"/>
    </location>
</feature>
<dbReference type="EMBL" id="BDSP01000120">
    <property type="protein sequence ID" value="GAX17695.1"/>
    <property type="molecule type" value="Genomic_DNA"/>
</dbReference>
<proteinExistence type="predicted"/>
<gene>
    <name evidence="2" type="ORF">FisN_10Lh400</name>
</gene>
<dbReference type="Proteomes" id="UP000198406">
    <property type="component" value="Unassembled WGS sequence"/>
</dbReference>
<dbReference type="AlphaFoldDB" id="A0A1Z5JUH1"/>
<keyword evidence="3" id="KW-1185">Reference proteome</keyword>
<name>A0A1Z5JUH1_FISSO</name>
<evidence type="ECO:0000256" key="1">
    <source>
        <dbReference type="SAM" id="MobiDB-lite"/>
    </source>
</evidence>
<accession>A0A1Z5JUH1</accession>
<dbReference type="OrthoDB" id="120976at2759"/>
<evidence type="ECO:0000313" key="2">
    <source>
        <dbReference type="EMBL" id="GAX17695.1"/>
    </source>
</evidence>
<protein>
    <submittedName>
        <fullName evidence="2">Uncharacterized protein</fullName>
    </submittedName>
</protein>